<feature type="region of interest" description="Disordered" evidence="1">
    <location>
        <begin position="268"/>
        <end position="287"/>
    </location>
</feature>
<feature type="region of interest" description="Disordered" evidence="1">
    <location>
        <begin position="64"/>
        <end position="146"/>
    </location>
</feature>
<evidence type="ECO:0000256" key="1">
    <source>
        <dbReference type="SAM" id="MobiDB-lite"/>
    </source>
</evidence>
<feature type="compositionally biased region" description="Basic and acidic residues" evidence="1">
    <location>
        <begin position="71"/>
        <end position="86"/>
    </location>
</feature>
<proteinExistence type="predicted"/>
<feature type="compositionally biased region" description="Basic and acidic residues" evidence="1">
    <location>
        <begin position="1"/>
        <end position="22"/>
    </location>
</feature>
<sequence length="308" mass="33760">MERRKRLEKKGMEGGERWRADAEDGDGAPAHGGNSNTDGRLRRRHDTVWWRGATALAWTSNDPTMAIGAESGRRSTSGDRARERRCAAGLADGGSRLQRSGAAARPRTMAASERGNGEEAPQQQRAAIRRATDDSSGERESERWTTEARCCATVARQMTATTAWPMTAPAREGLTAERRARRNTPAWRNCERKWVLPMKGSWGYGNQVKGSGAFTERILGAKLQRRRQELTQTTPDQPVDDEAMYYKVAGKCPKGCVYSLRSSGRKKRRYVDPDASTSQLPQGVVGGGAGDGAGPVVIFSFRSFGEPI</sequence>
<evidence type="ECO:0000313" key="3">
    <source>
        <dbReference type="Proteomes" id="UP001419268"/>
    </source>
</evidence>
<dbReference type="EMBL" id="JBBNAG010000009">
    <property type="protein sequence ID" value="KAK9104895.1"/>
    <property type="molecule type" value="Genomic_DNA"/>
</dbReference>
<feature type="compositionally biased region" description="Basic and acidic residues" evidence="1">
    <location>
        <begin position="130"/>
        <end position="146"/>
    </location>
</feature>
<gene>
    <name evidence="2" type="ORF">Scep_021739</name>
</gene>
<keyword evidence="3" id="KW-1185">Reference proteome</keyword>
<dbReference type="Proteomes" id="UP001419268">
    <property type="component" value="Unassembled WGS sequence"/>
</dbReference>
<accession>A0AAP0I1P8</accession>
<dbReference type="AlphaFoldDB" id="A0AAP0I1P8"/>
<evidence type="ECO:0000313" key="2">
    <source>
        <dbReference type="EMBL" id="KAK9104895.1"/>
    </source>
</evidence>
<organism evidence="2 3">
    <name type="scientific">Stephania cephalantha</name>
    <dbReference type="NCBI Taxonomy" id="152367"/>
    <lineage>
        <taxon>Eukaryota</taxon>
        <taxon>Viridiplantae</taxon>
        <taxon>Streptophyta</taxon>
        <taxon>Embryophyta</taxon>
        <taxon>Tracheophyta</taxon>
        <taxon>Spermatophyta</taxon>
        <taxon>Magnoliopsida</taxon>
        <taxon>Ranunculales</taxon>
        <taxon>Menispermaceae</taxon>
        <taxon>Menispermoideae</taxon>
        <taxon>Cissampelideae</taxon>
        <taxon>Stephania</taxon>
    </lineage>
</organism>
<protein>
    <submittedName>
        <fullName evidence="2">Uncharacterized protein</fullName>
    </submittedName>
</protein>
<reference evidence="2 3" key="1">
    <citation type="submission" date="2024-01" db="EMBL/GenBank/DDBJ databases">
        <title>Genome assemblies of Stephania.</title>
        <authorList>
            <person name="Yang L."/>
        </authorList>
    </citation>
    <scope>NUCLEOTIDE SEQUENCE [LARGE SCALE GENOMIC DNA]</scope>
    <source>
        <strain evidence="2">JXDWG</strain>
        <tissue evidence="2">Leaf</tissue>
    </source>
</reference>
<name>A0AAP0I1P8_9MAGN</name>
<comment type="caution">
    <text evidence="2">The sequence shown here is derived from an EMBL/GenBank/DDBJ whole genome shotgun (WGS) entry which is preliminary data.</text>
</comment>
<feature type="region of interest" description="Disordered" evidence="1">
    <location>
        <begin position="1"/>
        <end position="43"/>
    </location>
</feature>